<dbReference type="InterPro" id="IPR007219">
    <property type="entry name" value="XnlR_reg_dom"/>
</dbReference>
<dbReference type="CDD" id="cd12148">
    <property type="entry name" value="fungal_TF_MHR"/>
    <property type="match status" value="1"/>
</dbReference>
<dbReference type="EMBL" id="CVMT01000007">
    <property type="protein sequence ID" value="CRG89927.1"/>
    <property type="molecule type" value="Genomic_DNA"/>
</dbReference>
<keyword evidence="8" id="KW-1185">Reference proteome</keyword>
<evidence type="ECO:0000256" key="4">
    <source>
        <dbReference type="ARBA" id="ARBA00023242"/>
    </source>
</evidence>
<evidence type="ECO:0000313" key="8">
    <source>
        <dbReference type="Proteomes" id="UP000054383"/>
    </source>
</evidence>
<protein>
    <submittedName>
        <fullName evidence="7">DNA-directed RNA polymerase subunit beta</fullName>
    </submittedName>
</protein>
<keyword evidence="2" id="KW-0805">Transcription regulation</keyword>
<dbReference type="GO" id="GO:0006351">
    <property type="term" value="P:DNA-templated transcription"/>
    <property type="evidence" value="ECO:0007669"/>
    <property type="project" value="InterPro"/>
</dbReference>
<dbReference type="GO" id="GO:0003677">
    <property type="term" value="F:DNA binding"/>
    <property type="evidence" value="ECO:0007669"/>
    <property type="project" value="InterPro"/>
</dbReference>
<evidence type="ECO:0000259" key="6">
    <source>
        <dbReference type="SMART" id="SM00906"/>
    </source>
</evidence>
<dbReference type="STRING" id="28573.A0A0U1M2Y6"/>
<dbReference type="AlphaFoldDB" id="A0A0U1M2Y6"/>
<evidence type="ECO:0000256" key="1">
    <source>
        <dbReference type="ARBA" id="ARBA00004123"/>
    </source>
</evidence>
<proteinExistence type="predicted"/>
<dbReference type="SMART" id="SM00906">
    <property type="entry name" value="Fungal_trans"/>
    <property type="match status" value="1"/>
</dbReference>
<dbReference type="GO" id="GO:0005634">
    <property type="term" value="C:nucleus"/>
    <property type="evidence" value="ECO:0007669"/>
    <property type="project" value="UniProtKB-SubCell"/>
</dbReference>
<evidence type="ECO:0000256" key="2">
    <source>
        <dbReference type="ARBA" id="ARBA00023015"/>
    </source>
</evidence>
<gene>
    <name evidence="7" type="ORF">PISL3812_06966</name>
</gene>
<name>A0A0U1M2Y6_TALIS</name>
<evidence type="ECO:0000313" key="7">
    <source>
        <dbReference type="EMBL" id="CRG89927.1"/>
    </source>
</evidence>
<dbReference type="GO" id="GO:0008270">
    <property type="term" value="F:zinc ion binding"/>
    <property type="evidence" value="ECO:0007669"/>
    <property type="project" value="InterPro"/>
</dbReference>
<dbReference type="OMA" id="LANMILC"/>
<dbReference type="Pfam" id="PF04082">
    <property type="entry name" value="Fungal_trans"/>
    <property type="match status" value="1"/>
</dbReference>
<feature type="domain" description="Xylanolytic transcriptional activator regulatory" evidence="6">
    <location>
        <begin position="265"/>
        <end position="339"/>
    </location>
</feature>
<evidence type="ECO:0000256" key="5">
    <source>
        <dbReference type="SAM" id="MobiDB-lite"/>
    </source>
</evidence>
<feature type="region of interest" description="Disordered" evidence="5">
    <location>
        <begin position="46"/>
        <end position="69"/>
    </location>
</feature>
<keyword evidence="4" id="KW-0539">Nucleus</keyword>
<keyword evidence="3" id="KW-0804">Transcription</keyword>
<sequence length="693" mass="77074">MVARRQSQGIQDHLRELHLRIEQLAKTDAQSESPDLVDNIHNIGLSQTQQPGRATEAGQGGPGQEYPGTLKIDQGGTRYVNPTHWQAVLDEIAEVKEYLDLTEGTSPEEEGDDTLAAPDISGPVLLFGNTIPTDKASLLAALPVRSVADRLVSVFLNSKESILVIIHVPTFAKEYSEFWKKPEEASISWLAFLFSILCAGTGLQLFSTSGRADGDFAEAFDENHRLASQCLNLANYTSPGRYKMEALVISVAMEILRSSDTHIGPSVLLGLATRLAMHGGYHRDPKHYREISVFDGEMRRRIWMCLSLLDHYISLQAGLPPTTVQAQSDTEEPRNLTDEDLDSSMIALPQARPQTETTPILFPVTLNRIMFANADIMSKVCSVKGVPYKEVLRLDANLKQLHANIPPSLRCRSLGESIADSPNMIMDRYNIDLMYQKARCDLHRRYLTQNRLDPAYAYSRRECLDAARNVLQHQSDIFDAGFSGGQLSYSSFFFSPIVMAHFRTAAMIVSLEISCQSRYDLNQKLSSNDRKSILEERARLSQEIQRAYTIWNHLCHKSKEALKTAKALHVMLKITNNHLQHGATPEKDQSSPADIFGYHDATLHMPTAPSPLGSGEIAGNDLTPFDVDLMDASFYLGQDALSYSADTQFTGSVNAVDFYDKYWDNIMLLGDSQSFNDMTLNSGFLGQTDGGPL</sequence>
<dbReference type="InterPro" id="IPR050613">
    <property type="entry name" value="Sec_Metabolite_Reg"/>
</dbReference>
<reference evidence="7 8" key="1">
    <citation type="submission" date="2015-04" db="EMBL/GenBank/DDBJ databases">
        <authorList>
            <person name="Syromyatnikov M.Y."/>
            <person name="Popov V.N."/>
        </authorList>
    </citation>
    <scope>NUCLEOTIDE SEQUENCE [LARGE SCALE GENOMIC DNA]</scope>
    <source>
        <strain evidence="7">WF-38-12</strain>
    </source>
</reference>
<dbReference type="Proteomes" id="UP000054383">
    <property type="component" value="Unassembled WGS sequence"/>
</dbReference>
<comment type="subcellular location">
    <subcellularLocation>
        <location evidence="1">Nucleus</location>
    </subcellularLocation>
</comment>
<keyword evidence="7" id="KW-0240">DNA-directed RNA polymerase</keyword>
<dbReference type="OrthoDB" id="4934715at2759"/>
<dbReference type="PANTHER" id="PTHR31001">
    <property type="entry name" value="UNCHARACTERIZED TRANSCRIPTIONAL REGULATORY PROTEIN"/>
    <property type="match status" value="1"/>
</dbReference>
<dbReference type="PANTHER" id="PTHR31001:SF86">
    <property type="entry name" value="ZN(II)2CYS6 TRANSCRIPTION FACTOR (EUROFUNG)"/>
    <property type="match status" value="1"/>
</dbReference>
<evidence type="ECO:0000256" key="3">
    <source>
        <dbReference type="ARBA" id="ARBA00023163"/>
    </source>
</evidence>
<dbReference type="GO" id="GO:0000428">
    <property type="term" value="C:DNA-directed RNA polymerase complex"/>
    <property type="evidence" value="ECO:0007669"/>
    <property type="project" value="UniProtKB-KW"/>
</dbReference>
<organism evidence="7 8">
    <name type="scientific">Talaromyces islandicus</name>
    <name type="common">Penicillium islandicum</name>
    <dbReference type="NCBI Taxonomy" id="28573"/>
    <lineage>
        <taxon>Eukaryota</taxon>
        <taxon>Fungi</taxon>
        <taxon>Dikarya</taxon>
        <taxon>Ascomycota</taxon>
        <taxon>Pezizomycotina</taxon>
        <taxon>Eurotiomycetes</taxon>
        <taxon>Eurotiomycetidae</taxon>
        <taxon>Eurotiales</taxon>
        <taxon>Trichocomaceae</taxon>
        <taxon>Talaromyces</taxon>
        <taxon>Talaromyces sect. Islandici</taxon>
    </lineage>
</organism>
<accession>A0A0U1M2Y6</accession>